<gene>
    <name evidence="2" type="ORF">GNI_016440</name>
</gene>
<feature type="region of interest" description="Disordered" evidence="1">
    <location>
        <begin position="20"/>
        <end position="55"/>
    </location>
</feature>
<protein>
    <submittedName>
        <fullName evidence="2">Uncharacterized protein</fullName>
    </submittedName>
</protein>
<evidence type="ECO:0000256" key="1">
    <source>
        <dbReference type="SAM" id="MobiDB-lite"/>
    </source>
</evidence>
<dbReference type="EMBL" id="AFNH02000121">
    <property type="protein sequence ID" value="EZG82419.1"/>
    <property type="molecule type" value="Genomic_DNA"/>
</dbReference>
<dbReference type="RefSeq" id="XP_011128988.1">
    <property type="nucleotide sequence ID" value="XM_011130686.1"/>
</dbReference>
<organism evidence="2 3">
    <name type="scientific">Gregarina niphandrodes</name>
    <name type="common">Septate eugregarine</name>
    <dbReference type="NCBI Taxonomy" id="110365"/>
    <lineage>
        <taxon>Eukaryota</taxon>
        <taxon>Sar</taxon>
        <taxon>Alveolata</taxon>
        <taxon>Apicomplexa</taxon>
        <taxon>Conoidasida</taxon>
        <taxon>Gregarinasina</taxon>
        <taxon>Eugregarinorida</taxon>
        <taxon>Gregarinidae</taxon>
        <taxon>Gregarina</taxon>
    </lineage>
</organism>
<evidence type="ECO:0000313" key="3">
    <source>
        <dbReference type="Proteomes" id="UP000019763"/>
    </source>
</evidence>
<accession>A0A023BCH6</accession>
<name>A0A023BCH6_GRENI</name>
<sequence length="99" mass="10731">MTSTAKSDAKSECCRPLLASTSAVEETGDRYDTGEKSAGDSLHPIRSNNKTASCGGGSYQLVKWKYYVMMAKVGDRLSALGKKKMNQAVDRQLNHQASL</sequence>
<reference evidence="2" key="1">
    <citation type="submission" date="2013-12" db="EMBL/GenBank/DDBJ databases">
        <authorList>
            <person name="Omoto C.K."/>
            <person name="Sibley D."/>
            <person name="Venepally P."/>
            <person name="Hadjithomas M."/>
            <person name="Karamycheva S."/>
            <person name="Brunk B."/>
            <person name="Roos D."/>
            <person name="Caler E."/>
            <person name="Lorenzi H."/>
        </authorList>
    </citation>
    <scope>NUCLEOTIDE SEQUENCE</scope>
</reference>
<feature type="compositionally biased region" description="Basic and acidic residues" evidence="1">
    <location>
        <begin position="27"/>
        <end position="38"/>
    </location>
</feature>
<dbReference type="AlphaFoldDB" id="A0A023BCH6"/>
<dbReference type="Proteomes" id="UP000019763">
    <property type="component" value="Unassembled WGS sequence"/>
</dbReference>
<dbReference type="GeneID" id="22910852"/>
<keyword evidence="3" id="KW-1185">Reference proteome</keyword>
<comment type="caution">
    <text evidence="2">The sequence shown here is derived from an EMBL/GenBank/DDBJ whole genome shotgun (WGS) entry which is preliminary data.</text>
</comment>
<dbReference type="VEuPathDB" id="CryptoDB:GNI_016440"/>
<proteinExistence type="predicted"/>
<evidence type="ECO:0000313" key="2">
    <source>
        <dbReference type="EMBL" id="EZG82419.1"/>
    </source>
</evidence>